<keyword evidence="11" id="KW-0472">Membrane</keyword>
<evidence type="ECO:0000313" key="20">
    <source>
        <dbReference type="Proteomes" id="UP000054565"/>
    </source>
</evidence>
<feature type="compositionally biased region" description="Polar residues" evidence="16">
    <location>
        <begin position="262"/>
        <end position="278"/>
    </location>
</feature>
<dbReference type="AlphaFoldDB" id="A0A0J7ATR3"/>
<feature type="region of interest" description="Disordered" evidence="16">
    <location>
        <begin position="155"/>
        <end position="178"/>
    </location>
</feature>
<evidence type="ECO:0000256" key="8">
    <source>
        <dbReference type="ARBA" id="ARBA00022723"/>
    </source>
</evidence>
<keyword evidence="6 15" id="KW-0349">Heme</keyword>
<feature type="domain" description="CFEM" evidence="18">
    <location>
        <begin position="1"/>
        <end position="116"/>
    </location>
</feature>
<gene>
    <name evidence="19" type="ORF">CIRG_00829</name>
</gene>
<proteinExistence type="inferred from homology"/>
<evidence type="ECO:0000313" key="19">
    <source>
        <dbReference type="EMBL" id="KMP00687.1"/>
    </source>
</evidence>
<evidence type="ECO:0000259" key="18">
    <source>
        <dbReference type="PROSITE" id="PS52012"/>
    </source>
</evidence>
<keyword evidence="13" id="KW-0325">Glycoprotein</keyword>
<evidence type="ECO:0000256" key="7">
    <source>
        <dbReference type="ARBA" id="ARBA00022622"/>
    </source>
</evidence>
<dbReference type="Pfam" id="PF05730">
    <property type="entry name" value="CFEM"/>
    <property type="match status" value="1"/>
</dbReference>
<evidence type="ECO:0000256" key="11">
    <source>
        <dbReference type="ARBA" id="ARBA00023136"/>
    </source>
</evidence>
<dbReference type="OrthoDB" id="1193027at2759"/>
<comment type="subcellular location">
    <subcellularLocation>
        <location evidence="1">Cell membrane</location>
        <topology evidence="1">Lipid-anchor</topology>
        <topology evidence="1">GPI-anchor</topology>
    </subcellularLocation>
    <subcellularLocation>
        <location evidence="2">Secreted</location>
    </subcellularLocation>
</comment>
<dbReference type="PROSITE" id="PS52012">
    <property type="entry name" value="CFEM"/>
    <property type="match status" value="1"/>
</dbReference>
<keyword evidence="12 15" id="KW-1015">Disulfide bond</keyword>
<keyword evidence="7" id="KW-0336">GPI-anchor</keyword>
<evidence type="ECO:0000256" key="17">
    <source>
        <dbReference type="SAM" id="SignalP"/>
    </source>
</evidence>
<dbReference type="InterPro" id="IPR008427">
    <property type="entry name" value="Extracellular_membr_CFEM_dom"/>
</dbReference>
<keyword evidence="8 15" id="KW-0479">Metal-binding</keyword>
<feature type="chain" id="PRO_5005286029" description="CFEM domain-containing protein" evidence="17">
    <location>
        <begin position="19"/>
        <end position="331"/>
    </location>
</feature>
<evidence type="ECO:0000256" key="16">
    <source>
        <dbReference type="SAM" id="MobiDB-lite"/>
    </source>
</evidence>
<evidence type="ECO:0000256" key="3">
    <source>
        <dbReference type="ARBA" id="ARBA00010031"/>
    </source>
</evidence>
<dbReference type="GO" id="GO:0005886">
    <property type="term" value="C:plasma membrane"/>
    <property type="evidence" value="ECO:0007669"/>
    <property type="project" value="UniProtKB-SubCell"/>
</dbReference>
<dbReference type="GO" id="GO:0005576">
    <property type="term" value="C:extracellular region"/>
    <property type="evidence" value="ECO:0007669"/>
    <property type="project" value="UniProtKB-SubCell"/>
</dbReference>
<dbReference type="PANTHER" id="PTHR37928:SF1">
    <property type="entry name" value="CFEM DOMAIN PROTEIN (AFU_ORTHOLOGUE AFUA_6G14090)"/>
    <property type="match status" value="1"/>
</dbReference>
<evidence type="ECO:0000256" key="15">
    <source>
        <dbReference type="PROSITE-ProRule" id="PRU01356"/>
    </source>
</evidence>
<dbReference type="SMART" id="SM00747">
    <property type="entry name" value="CFEM"/>
    <property type="match status" value="1"/>
</dbReference>
<keyword evidence="14" id="KW-0449">Lipoprotein</keyword>
<dbReference type="InterPro" id="IPR051735">
    <property type="entry name" value="CFEM_domain"/>
</dbReference>
<evidence type="ECO:0000256" key="1">
    <source>
        <dbReference type="ARBA" id="ARBA00004609"/>
    </source>
</evidence>
<reference evidence="20" key="1">
    <citation type="journal article" date="2010" name="Genome Res.">
        <title>Population genomic sequencing of Coccidioides fungi reveals recent hybridization and transposon control.</title>
        <authorList>
            <person name="Neafsey D.E."/>
            <person name="Barker B.M."/>
            <person name="Sharpton T.J."/>
            <person name="Stajich J.E."/>
            <person name="Park D.J."/>
            <person name="Whiston E."/>
            <person name="Hung C.-Y."/>
            <person name="McMahan C."/>
            <person name="White J."/>
            <person name="Sykes S."/>
            <person name="Heiman D."/>
            <person name="Young S."/>
            <person name="Zeng Q."/>
            <person name="Abouelleil A."/>
            <person name="Aftuck L."/>
            <person name="Bessette D."/>
            <person name="Brown A."/>
            <person name="FitzGerald M."/>
            <person name="Lui A."/>
            <person name="Macdonald J.P."/>
            <person name="Priest M."/>
            <person name="Orbach M.J."/>
            <person name="Galgiani J.N."/>
            <person name="Kirkland T.N."/>
            <person name="Cole G.T."/>
            <person name="Birren B.W."/>
            <person name="Henn M.R."/>
            <person name="Taylor J.W."/>
            <person name="Rounsley S.D."/>
        </authorList>
    </citation>
    <scope>NUCLEOTIDE SEQUENCE [LARGE SCALE GENOMIC DNA]</scope>
    <source>
        <strain evidence="20">RMSCC 2394</strain>
    </source>
</reference>
<feature type="disulfide bond" evidence="15">
    <location>
        <begin position="47"/>
        <end position="54"/>
    </location>
</feature>
<evidence type="ECO:0000256" key="9">
    <source>
        <dbReference type="ARBA" id="ARBA00022729"/>
    </source>
</evidence>
<dbReference type="EMBL" id="DS028093">
    <property type="protein sequence ID" value="KMP00687.1"/>
    <property type="molecule type" value="Genomic_DNA"/>
</dbReference>
<dbReference type="PANTHER" id="PTHR37928">
    <property type="entry name" value="CFEM DOMAIN PROTEIN (AFU_ORTHOLOGUE AFUA_6G14090)"/>
    <property type="match status" value="1"/>
</dbReference>
<dbReference type="GO" id="GO:0046872">
    <property type="term" value="F:metal ion binding"/>
    <property type="evidence" value="ECO:0007669"/>
    <property type="project" value="UniProtKB-UniRule"/>
</dbReference>
<evidence type="ECO:0000256" key="6">
    <source>
        <dbReference type="ARBA" id="ARBA00022617"/>
    </source>
</evidence>
<comment type="similarity">
    <text evidence="3">Belongs to the RBT5 family.</text>
</comment>
<protein>
    <recommendedName>
        <fullName evidence="18">CFEM domain-containing protein</fullName>
    </recommendedName>
</protein>
<evidence type="ECO:0000256" key="2">
    <source>
        <dbReference type="ARBA" id="ARBA00004613"/>
    </source>
</evidence>
<keyword evidence="4" id="KW-1003">Cell membrane</keyword>
<accession>A0A0J7ATR3</accession>
<feature type="signal peptide" evidence="17">
    <location>
        <begin position="1"/>
        <end position="18"/>
    </location>
</feature>
<sequence>MKLSAVVSATFFTATMLAQDIEPILNLPACPRSCIWSALSRAGEFGCGPTDAKCLCRSTAYQNEIESCATSKCSAGETDLMRKVGREYCEQAGAPLPPASEISLLSSTGHQFPRSISTSDIDNPCPSGTRPNYPKCPFPTDSSFTVIGPTVTFAPRQNYSAPNRATTESSQPPTGKEIPVGCIPPTIGIEPPKNTSSAGTGSAAPIATPTSIIPINTPTSSIVLPTVIKGSIPSGPNSASSTTSNVESGEPTFTLPVETSPVLASSNAEPEKPTSTIKVYQPPASGVTGIDQNEPTYPTGGQTIAPPFAGNAINARAHVYAVVAPLFAALL</sequence>
<keyword evidence="10 15" id="KW-0408">Iron</keyword>
<dbReference type="Proteomes" id="UP000054565">
    <property type="component" value="Unassembled WGS sequence"/>
</dbReference>
<evidence type="ECO:0000256" key="4">
    <source>
        <dbReference type="ARBA" id="ARBA00022475"/>
    </source>
</evidence>
<feature type="compositionally biased region" description="Polar residues" evidence="16">
    <location>
        <begin position="234"/>
        <end position="247"/>
    </location>
</feature>
<evidence type="ECO:0000256" key="10">
    <source>
        <dbReference type="ARBA" id="ARBA00023004"/>
    </source>
</evidence>
<keyword evidence="5" id="KW-0964">Secreted</keyword>
<organism evidence="19 20">
    <name type="scientific">Coccidioides immitis RMSCC 2394</name>
    <dbReference type="NCBI Taxonomy" id="404692"/>
    <lineage>
        <taxon>Eukaryota</taxon>
        <taxon>Fungi</taxon>
        <taxon>Dikarya</taxon>
        <taxon>Ascomycota</taxon>
        <taxon>Pezizomycotina</taxon>
        <taxon>Eurotiomycetes</taxon>
        <taxon>Eurotiomycetidae</taxon>
        <taxon>Onygenales</taxon>
        <taxon>Onygenaceae</taxon>
        <taxon>Coccidioides</taxon>
    </lineage>
</organism>
<keyword evidence="9 17" id="KW-0732">Signal</keyword>
<evidence type="ECO:0000256" key="12">
    <source>
        <dbReference type="ARBA" id="ARBA00023157"/>
    </source>
</evidence>
<evidence type="ECO:0000256" key="13">
    <source>
        <dbReference type="ARBA" id="ARBA00023180"/>
    </source>
</evidence>
<evidence type="ECO:0000256" key="5">
    <source>
        <dbReference type="ARBA" id="ARBA00022525"/>
    </source>
</evidence>
<feature type="disulfide bond" evidence="15">
    <location>
        <begin position="56"/>
        <end position="89"/>
    </location>
</feature>
<feature type="region of interest" description="Disordered" evidence="16">
    <location>
        <begin position="234"/>
        <end position="284"/>
    </location>
</feature>
<feature type="binding site" description="axial binding residue" evidence="15">
    <location>
        <position position="51"/>
    </location>
    <ligand>
        <name>heme</name>
        <dbReference type="ChEBI" id="CHEBI:30413"/>
    </ligand>
    <ligandPart>
        <name>Fe</name>
        <dbReference type="ChEBI" id="CHEBI:18248"/>
    </ligandPart>
</feature>
<name>A0A0J7ATR3_COCIT</name>
<feature type="compositionally biased region" description="Polar residues" evidence="16">
    <location>
        <begin position="155"/>
        <end position="173"/>
    </location>
</feature>
<evidence type="ECO:0000256" key="14">
    <source>
        <dbReference type="ARBA" id="ARBA00023288"/>
    </source>
</evidence>
<comment type="caution">
    <text evidence="15">Lacks conserved residue(s) required for the propagation of feature annotation.</text>
</comment>
<dbReference type="GO" id="GO:0098552">
    <property type="term" value="C:side of membrane"/>
    <property type="evidence" value="ECO:0007669"/>
    <property type="project" value="UniProtKB-KW"/>
</dbReference>